<evidence type="ECO:0000256" key="1">
    <source>
        <dbReference type="ARBA" id="ARBA00004651"/>
    </source>
</evidence>
<evidence type="ECO:0000256" key="3">
    <source>
        <dbReference type="ARBA" id="ARBA00022692"/>
    </source>
</evidence>
<name>A0AAJ1ICZ2_9SPIO</name>
<dbReference type="GO" id="GO:0005886">
    <property type="term" value="C:plasma membrane"/>
    <property type="evidence" value="ECO:0007669"/>
    <property type="project" value="UniProtKB-SubCell"/>
</dbReference>
<dbReference type="InterPro" id="IPR003834">
    <property type="entry name" value="Cyt_c_assmbl_TM_dom"/>
</dbReference>
<dbReference type="InterPro" id="IPR036249">
    <property type="entry name" value="Thioredoxin-like_sf"/>
</dbReference>
<keyword evidence="3 7" id="KW-0812">Transmembrane</keyword>
<sequence>MILLTFFAFLSGIVTILSPCILPVLPIILSGSIGGKSKPLGIVLGFIISFSIFTLLLSTLVQALNIPPDTLRVAAIVVITAFGAVMVIPPLQKRFELLASKAVSRKQGKQRSGFGGGLFVGGSLGLLWTPCVGPIMASVISLAVSQQVDGGSVIIVMAYSAGTSLPMLGIMLGGRKILNYFPKLAANTVKIQRIFGIIMIAAGLSIAIGADRQFQTMILNAFPDYGTGLTSFENSDLIQRALSNRSESEDPLSMESVPRDGSLEHLGPAPEIITKGEWFNSAPLSMEDLRGKVVLIDFWTYSCINCVRTIPYLQAWYETYAEDGFEIIGVHSPEFAFERDPSNVAAAIEEMGIKWPVVLDNDFAQWRAYNNRFWPAHYFIDAEGRIRYYHFGEGEYENSEKVIRQLLNEAGAEPDASADVQKWNGLHNETAEIYLGYRRSEGFLSENTIVENKKAEYSISSNLENGDWGLEGEWLIRGDSVQLDGSGAIELGFYSKDLFIVIEPLSGDSVIEVLIDGSSRSILKPDKSGMYKLAGFEEATERLLRIEAEGKLRFYAFTFG</sequence>
<evidence type="ECO:0000256" key="7">
    <source>
        <dbReference type="SAM" id="Phobius"/>
    </source>
</evidence>
<keyword evidence="5 7" id="KW-1133">Transmembrane helix</keyword>
<dbReference type="Pfam" id="PF00578">
    <property type="entry name" value="AhpC-TSA"/>
    <property type="match status" value="1"/>
</dbReference>
<comment type="caution">
    <text evidence="9">The sequence shown here is derived from an EMBL/GenBank/DDBJ whole genome shotgun (WGS) entry which is preliminary data.</text>
</comment>
<evidence type="ECO:0000313" key="10">
    <source>
        <dbReference type="Proteomes" id="UP001221217"/>
    </source>
</evidence>
<dbReference type="AlphaFoldDB" id="A0AAJ1ICZ2"/>
<dbReference type="EMBL" id="JAQQAL010000006">
    <property type="protein sequence ID" value="MDC7225477.1"/>
    <property type="molecule type" value="Genomic_DNA"/>
</dbReference>
<keyword evidence="4" id="KW-0201">Cytochrome c-type biogenesis</keyword>
<dbReference type="Pfam" id="PF02683">
    <property type="entry name" value="DsbD_TM"/>
    <property type="match status" value="1"/>
</dbReference>
<evidence type="ECO:0000256" key="2">
    <source>
        <dbReference type="ARBA" id="ARBA00022475"/>
    </source>
</evidence>
<dbReference type="InterPro" id="IPR013766">
    <property type="entry name" value="Thioredoxin_domain"/>
</dbReference>
<dbReference type="SUPFAM" id="SSF52833">
    <property type="entry name" value="Thioredoxin-like"/>
    <property type="match status" value="1"/>
</dbReference>
<dbReference type="Gene3D" id="2.60.120.260">
    <property type="entry name" value="Galactose-binding domain-like"/>
    <property type="match status" value="1"/>
</dbReference>
<comment type="subcellular location">
    <subcellularLocation>
        <location evidence="1">Cell membrane</location>
        <topology evidence="1">Multi-pass membrane protein</topology>
    </subcellularLocation>
</comment>
<dbReference type="CDD" id="cd03012">
    <property type="entry name" value="TlpA_like_DipZ_like"/>
    <property type="match status" value="1"/>
</dbReference>
<dbReference type="InterPro" id="IPR041017">
    <property type="entry name" value="Thioredoxin_10"/>
</dbReference>
<dbReference type="Pfam" id="PF17991">
    <property type="entry name" value="Thioredoxin_10"/>
    <property type="match status" value="1"/>
</dbReference>
<dbReference type="InterPro" id="IPR050553">
    <property type="entry name" value="Thioredoxin_ResA/DsbE_sf"/>
</dbReference>
<keyword evidence="6 7" id="KW-0472">Membrane</keyword>
<dbReference type="PANTHER" id="PTHR42852:SF13">
    <property type="entry name" value="PROTEIN DIPZ"/>
    <property type="match status" value="1"/>
</dbReference>
<dbReference type="Gene3D" id="3.40.30.10">
    <property type="entry name" value="Glutaredoxin"/>
    <property type="match status" value="1"/>
</dbReference>
<keyword evidence="2" id="KW-1003">Cell membrane</keyword>
<dbReference type="GO" id="GO:0016209">
    <property type="term" value="F:antioxidant activity"/>
    <property type="evidence" value="ECO:0007669"/>
    <property type="project" value="InterPro"/>
</dbReference>
<proteinExistence type="predicted"/>
<feature type="transmembrane region" description="Helical" evidence="7">
    <location>
        <begin position="73"/>
        <end position="91"/>
    </location>
</feature>
<evidence type="ECO:0000313" key="9">
    <source>
        <dbReference type="EMBL" id="MDC7225477.1"/>
    </source>
</evidence>
<protein>
    <submittedName>
        <fullName evidence="9">Cytochrome c biogenesis protein CcdA</fullName>
    </submittedName>
</protein>
<dbReference type="PANTHER" id="PTHR42852">
    <property type="entry name" value="THIOL:DISULFIDE INTERCHANGE PROTEIN DSBE"/>
    <property type="match status" value="1"/>
</dbReference>
<evidence type="ECO:0000256" key="6">
    <source>
        <dbReference type="ARBA" id="ARBA00023136"/>
    </source>
</evidence>
<gene>
    <name evidence="9" type="ORF">PQJ61_01790</name>
</gene>
<organism evidence="9 10">
    <name type="scientific">Candidatus Thalassospirochaeta sargassi</name>
    <dbReference type="NCBI Taxonomy" id="3119039"/>
    <lineage>
        <taxon>Bacteria</taxon>
        <taxon>Pseudomonadati</taxon>
        <taxon>Spirochaetota</taxon>
        <taxon>Spirochaetia</taxon>
        <taxon>Spirochaetales</taxon>
        <taxon>Spirochaetaceae</taxon>
        <taxon>Candidatus Thalassospirochaeta</taxon>
    </lineage>
</organism>
<feature type="domain" description="Thioredoxin" evidence="8">
    <location>
        <begin position="263"/>
        <end position="408"/>
    </location>
</feature>
<feature type="transmembrane region" description="Helical" evidence="7">
    <location>
        <begin position="40"/>
        <end position="61"/>
    </location>
</feature>
<reference evidence="9 10" key="1">
    <citation type="submission" date="2022-12" db="EMBL/GenBank/DDBJ databases">
        <title>Metagenome assembled genome from gulf of manar.</title>
        <authorList>
            <person name="Kohli P."/>
            <person name="Pk S."/>
            <person name="Venkata Ramana C."/>
            <person name="Sasikala C."/>
        </authorList>
    </citation>
    <scope>NUCLEOTIDE SEQUENCE [LARGE SCALE GENOMIC DNA]</scope>
    <source>
        <strain evidence="9">JB008</strain>
    </source>
</reference>
<dbReference type="GO" id="GO:0017004">
    <property type="term" value="P:cytochrome complex assembly"/>
    <property type="evidence" value="ECO:0007669"/>
    <property type="project" value="UniProtKB-KW"/>
</dbReference>
<feature type="transmembrane region" description="Helical" evidence="7">
    <location>
        <begin position="112"/>
        <end position="140"/>
    </location>
</feature>
<feature type="transmembrane region" description="Helical" evidence="7">
    <location>
        <begin position="152"/>
        <end position="173"/>
    </location>
</feature>
<dbReference type="InterPro" id="IPR000866">
    <property type="entry name" value="AhpC/TSA"/>
</dbReference>
<accession>A0AAJ1ICZ2</accession>
<dbReference type="GO" id="GO:0016491">
    <property type="term" value="F:oxidoreductase activity"/>
    <property type="evidence" value="ECO:0007669"/>
    <property type="project" value="InterPro"/>
</dbReference>
<evidence type="ECO:0000259" key="8">
    <source>
        <dbReference type="PROSITE" id="PS51352"/>
    </source>
</evidence>
<feature type="transmembrane region" description="Helical" evidence="7">
    <location>
        <begin position="6"/>
        <end position="28"/>
    </location>
</feature>
<feature type="transmembrane region" description="Helical" evidence="7">
    <location>
        <begin position="194"/>
        <end position="210"/>
    </location>
</feature>
<evidence type="ECO:0000256" key="5">
    <source>
        <dbReference type="ARBA" id="ARBA00022989"/>
    </source>
</evidence>
<dbReference type="Proteomes" id="UP001221217">
    <property type="component" value="Unassembled WGS sequence"/>
</dbReference>
<dbReference type="PROSITE" id="PS51352">
    <property type="entry name" value="THIOREDOXIN_2"/>
    <property type="match status" value="1"/>
</dbReference>
<evidence type="ECO:0000256" key="4">
    <source>
        <dbReference type="ARBA" id="ARBA00022748"/>
    </source>
</evidence>